<accession>A0ABR4EZ06</accession>
<keyword evidence="2" id="KW-1185">Reference proteome</keyword>
<name>A0ABR4EZ06_9PEZI</name>
<evidence type="ECO:0000313" key="2">
    <source>
        <dbReference type="Proteomes" id="UP001600888"/>
    </source>
</evidence>
<gene>
    <name evidence="1" type="ORF">FJTKL_05047</name>
</gene>
<proteinExistence type="predicted"/>
<dbReference type="Proteomes" id="UP001600888">
    <property type="component" value="Unassembled WGS sequence"/>
</dbReference>
<reference evidence="1 2" key="1">
    <citation type="submission" date="2024-03" db="EMBL/GenBank/DDBJ databases">
        <title>A high-quality draft genome sequence of Diaporthe vaccinii, a causative agent of upright dieback and viscid rot disease in cranberry plants.</title>
        <authorList>
            <person name="Sarrasin M."/>
            <person name="Lang B.F."/>
            <person name="Burger G."/>
        </authorList>
    </citation>
    <scope>NUCLEOTIDE SEQUENCE [LARGE SCALE GENOMIC DNA]</scope>
    <source>
        <strain evidence="1 2">IS7</strain>
    </source>
</reference>
<protein>
    <submittedName>
        <fullName evidence="1">Uncharacterized protein</fullName>
    </submittedName>
</protein>
<evidence type="ECO:0000313" key="1">
    <source>
        <dbReference type="EMBL" id="KAL2287670.1"/>
    </source>
</evidence>
<sequence length="78" mass="8452">MALVKPAVTKAVDRPRQHHCSKMRKVIACRQASASEGVTGKRSEVDAVNGVDLYCLDSKTRCSLLVSNATVTQLRTPP</sequence>
<dbReference type="EMBL" id="JBAWTH010000019">
    <property type="protein sequence ID" value="KAL2287670.1"/>
    <property type="molecule type" value="Genomic_DNA"/>
</dbReference>
<comment type="caution">
    <text evidence="1">The sequence shown here is derived from an EMBL/GenBank/DDBJ whole genome shotgun (WGS) entry which is preliminary data.</text>
</comment>
<organism evidence="1 2">
    <name type="scientific">Diaporthe vaccinii</name>
    <dbReference type="NCBI Taxonomy" id="105482"/>
    <lineage>
        <taxon>Eukaryota</taxon>
        <taxon>Fungi</taxon>
        <taxon>Dikarya</taxon>
        <taxon>Ascomycota</taxon>
        <taxon>Pezizomycotina</taxon>
        <taxon>Sordariomycetes</taxon>
        <taxon>Sordariomycetidae</taxon>
        <taxon>Diaporthales</taxon>
        <taxon>Diaporthaceae</taxon>
        <taxon>Diaporthe</taxon>
        <taxon>Diaporthe eres species complex</taxon>
    </lineage>
</organism>